<dbReference type="Pfam" id="PF01590">
    <property type="entry name" value="GAF"/>
    <property type="match status" value="1"/>
</dbReference>
<keyword evidence="5" id="KW-1185">Reference proteome</keyword>
<dbReference type="RefSeq" id="WP_193675141.1">
    <property type="nucleotide sequence ID" value="NZ_JADDIV010000001.1"/>
</dbReference>
<dbReference type="EMBL" id="JADDIV010000001">
    <property type="protein sequence ID" value="MBE7366529.1"/>
    <property type="molecule type" value="Genomic_DNA"/>
</dbReference>
<dbReference type="InterPro" id="IPR003018">
    <property type="entry name" value="GAF"/>
</dbReference>
<comment type="caution">
    <text evidence="4">The sequence shown here is derived from an EMBL/GenBank/DDBJ whole genome shotgun (WGS) entry which is preliminary data.</text>
</comment>
<dbReference type="PANTHER" id="PTHR33744:SF1">
    <property type="entry name" value="DNA-BINDING TRANSCRIPTIONAL ACTIVATOR ADER"/>
    <property type="match status" value="1"/>
</dbReference>
<comment type="similarity">
    <text evidence="1">Belongs to the CdaR family.</text>
</comment>
<evidence type="ECO:0000256" key="1">
    <source>
        <dbReference type="ARBA" id="ARBA00006754"/>
    </source>
</evidence>
<dbReference type="PANTHER" id="PTHR33744">
    <property type="entry name" value="CARBOHYDRATE DIACID REGULATOR"/>
    <property type="match status" value="1"/>
</dbReference>
<organism evidence="4 5">
    <name type="scientific">Ramlibacter pallidus</name>
    <dbReference type="NCBI Taxonomy" id="2780087"/>
    <lineage>
        <taxon>Bacteria</taxon>
        <taxon>Pseudomonadati</taxon>
        <taxon>Pseudomonadota</taxon>
        <taxon>Betaproteobacteria</taxon>
        <taxon>Burkholderiales</taxon>
        <taxon>Comamonadaceae</taxon>
        <taxon>Ramlibacter</taxon>
    </lineage>
</organism>
<sequence length="651" mass="69690">MAGVVEADVAEAMLRELVDLLHQGASPEEFAALLAQAGELPDDLPAKAGLAERIRMGMAVRNRLEVWQQRESGMLAVIESARDLSSRLNLDELLHAVVSRSRKLLGSQVAWLSTYDAALGAFHVVAADGALAQSTGHMVAGRGLGIVSVVVETRLPFTTPDYLHDKRFPHDEALDASFRDEGIAAVAGVPLLWEDEVIGLLFVADRYHRTHTAQSISILSTLATHAAVAVKNAMAFEQAKAALASAEAARAELERHARSVQRAAEAHEQMTSLLARGASLSDLCQAIAALMGGSVLVLDEAAQVISQGTAAEYAGCGAATYAPNGRHSAALAQAARQSRQLGRSVVAYQEAGETCRVNAVIGGNDVLGSVLFFAPGDLDAMAIRNLERSSTFIGIVLLSRERMEASHRRDLSALLRGLVSPRQDDLRLLCERAQGFGVDLTQPSQLVLVEWDDLEAGHAARRLRAGKLAAGAVFDDIDGVLTLLCPASRAAEVRRALAEAGGEGGCRGILSRPLAQATDLPAAYLALRRALPVLARMGVQGRLVTQAEMTLYATLFETQDQAGLAAFLDATIGALLTHDHKRNSELAATLLCYFDCNQNAKDAARRLDIHVNTVRQRLATIEGLLGDWNDAVRALEIHVALRLWSLRTALR</sequence>
<dbReference type="InterPro" id="IPR029016">
    <property type="entry name" value="GAF-like_dom_sf"/>
</dbReference>
<evidence type="ECO:0000313" key="4">
    <source>
        <dbReference type="EMBL" id="MBE7366529.1"/>
    </source>
</evidence>
<dbReference type="Proteomes" id="UP000806285">
    <property type="component" value="Unassembled WGS sequence"/>
</dbReference>
<dbReference type="InterPro" id="IPR041522">
    <property type="entry name" value="CdaR_GGDEF"/>
</dbReference>
<evidence type="ECO:0000259" key="3">
    <source>
        <dbReference type="SMART" id="SM00065"/>
    </source>
</evidence>
<dbReference type="SMART" id="SM00065">
    <property type="entry name" value="GAF"/>
    <property type="match status" value="1"/>
</dbReference>
<name>A0ABR9S0C1_9BURK</name>
<reference evidence="4 5" key="1">
    <citation type="submission" date="2020-10" db="EMBL/GenBank/DDBJ databases">
        <title>Ramlibacter sp. HM2 16S ribosomal RNA gene Genome sequencing and assembly.</title>
        <authorList>
            <person name="Kang M."/>
        </authorList>
    </citation>
    <scope>NUCLEOTIDE SEQUENCE [LARGE SCALE GENOMIC DNA]</scope>
    <source>
        <strain evidence="4 5">HM2</strain>
    </source>
</reference>
<dbReference type="Gene3D" id="3.30.450.40">
    <property type="match status" value="1"/>
</dbReference>
<dbReference type="InterPro" id="IPR042070">
    <property type="entry name" value="PucR_C-HTH_sf"/>
</dbReference>
<dbReference type="Pfam" id="PF13556">
    <property type="entry name" value="HTH_30"/>
    <property type="match status" value="1"/>
</dbReference>
<feature type="domain" description="GAF" evidence="3">
    <location>
        <begin position="89"/>
        <end position="240"/>
    </location>
</feature>
<dbReference type="Pfam" id="PF17853">
    <property type="entry name" value="GGDEF_2"/>
    <property type="match status" value="1"/>
</dbReference>
<dbReference type="InterPro" id="IPR025736">
    <property type="entry name" value="PucR_C-HTH_dom"/>
</dbReference>
<dbReference type="SUPFAM" id="SSF55781">
    <property type="entry name" value="GAF domain-like"/>
    <property type="match status" value="1"/>
</dbReference>
<evidence type="ECO:0000313" key="5">
    <source>
        <dbReference type="Proteomes" id="UP000806285"/>
    </source>
</evidence>
<keyword evidence="2" id="KW-0175">Coiled coil</keyword>
<dbReference type="Gene3D" id="1.10.10.2840">
    <property type="entry name" value="PucR C-terminal helix-turn-helix domain"/>
    <property type="match status" value="1"/>
</dbReference>
<proteinExistence type="inferred from homology"/>
<evidence type="ECO:0000256" key="2">
    <source>
        <dbReference type="SAM" id="Coils"/>
    </source>
</evidence>
<gene>
    <name evidence="4" type="ORF">IM787_03005</name>
</gene>
<dbReference type="InterPro" id="IPR051448">
    <property type="entry name" value="CdaR-like_regulators"/>
</dbReference>
<protein>
    <submittedName>
        <fullName evidence="4">Helix-turn-helix domain-containing protein</fullName>
    </submittedName>
</protein>
<accession>A0ABR9S0C1</accession>
<feature type="coiled-coil region" evidence="2">
    <location>
        <begin position="236"/>
        <end position="270"/>
    </location>
</feature>